<dbReference type="InterPro" id="IPR002068">
    <property type="entry name" value="A-crystallin/Hsp20_dom"/>
</dbReference>
<comment type="caution">
    <text evidence="4">The sequence shown here is derived from an EMBL/GenBank/DDBJ whole genome shotgun (WGS) entry which is preliminary data.</text>
</comment>
<sequence length="144" mass="16325">MPETPTRRHRPLPDIFDWFDDSWIPSWLSGKVGSGTHAIRIEELDQSGEHLVRAELPGMDPEQDIEVSVADGVLTIRAEHSEQIEEKQRSEFRYGSFARSLALPRGTADKDIHAAYEDGILTVRFPMPAEDAAEEHSIPIRHKE</sequence>
<evidence type="ECO:0000313" key="5">
    <source>
        <dbReference type="Proteomes" id="UP001221150"/>
    </source>
</evidence>
<name>A0ABT6A3E4_9ACTN</name>
<comment type="similarity">
    <text evidence="1 2">Belongs to the small heat shock protein (HSP20) family.</text>
</comment>
<dbReference type="CDD" id="cd06464">
    <property type="entry name" value="ACD_sHsps-like"/>
    <property type="match status" value="1"/>
</dbReference>
<accession>A0ABT6A3E4</accession>
<dbReference type="InterPro" id="IPR008978">
    <property type="entry name" value="HSP20-like_chaperone"/>
</dbReference>
<dbReference type="EMBL" id="JARJBB010000004">
    <property type="protein sequence ID" value="MDF3299157.1"/>
    <property type="molecule type" value="Genomic_DNA"/>
</dbReference>
<evidence type="ECO:0000313" key="4">
    <source>
        <dbReference type="EMBL" id="MDF3299157.1"/>
    </source>
</evidence>
<protein>
    <submittedName>
        <fullName evidence="4">Hsp20/alpha crystallin family protein</fullName>
    </submittedName>
</protein>
<keyword evidence="5" id="KW-1185">Reference proteome</keyword>
<dbReference type="Gene3D" id="2.60.40.790">
    <property type="match status" value="1"/>
</dbReference>
<dbReference type="Pfam" id="PF00011">
    <property type="entry name" value="HSP20"/>
    <property type="match status" value="1"/>
</dbReference>
<dbReference type="SUPFAM" id="SSF49764">
    <property type="entry name" value="HSP20-like chaperones"/>
    <property type="match status" value="1"/>
</dbReference>
<dbReference type="RefSeq" id="WP_276108696.1">
    <property type="nucleotide sequence ID" value="NZ_JARJBB010000004.1"/>
</dbReference>
<proteinExistence type="inferred from homology"/>
<feature type="domain" description="SHSP" evidence="3">
    <location>
        <begin position="32"/>
        <end position="143"/>
    </location>
</feature>
<dbReference type="PROSITE" id="PS01031">
    <property type="entry name" value="SHSP"/>
    <property type="match status" value="1"/>
</dbReference>
<gene>
    <name evidence="4" type="ORF">P3H78_11020</name>
</gene>
<evidence type="ECO:0000256" key="1">
    <source>
        <dbReference type="PROSITE-ProRule" id="PRU00285"/>
    </source>
</evidence>
<dbReference type="PANTHER" id="PTHR11527">
    <property type="entry name" value="HEAT-SHOCK PROTEIN 20 FAMILY MEMBER"/>
    <property type="match status" value="1"/>
</dbReference>
<reference evidence="4 5" key="1">
    <citation type="submission" date="2023-03" db="EMBL/GenBank/DDBJ databases">
        <title>Draft genome sequence of Streptomyces sp. K1PA1 isolated from peat swamp forest in Thailand.</title>
        <authorList>
            <person name="Klaysubun C."/>
            <person name="Duangmal K."/>
        </authorList>
    </citation>
    <scope>NUCLEOTIDE SEQUENCE [LARGE SCALE GENOMIC DNA]</scope>
    <source>
        <strain evidence="4 5">K1PA1</strain>
    </source>
</reference>
<evidence type="ECO:0000256" key="2">
    <source>
        <dbReference type="RuleBase" id="RU003616"/>
    </source>
</evidence>
<dbReference type="InterPro" id="IPR031107">
    <property type="entry name" value="Small_HSP"/>
</dbReference>
<evidence type="ECO:0000259" key="3">
    <source>
        <dbReference type="PROSITE" id="PS01031"/>
    </source>
</evidence>
<organism evidence="4 5">
    <name type="scientific">Streptomyces tropicalis</name>
    <dbReference type="NCBI Taxonomy" id="3034234"/>
    <lineage>
        <taxon>Bacteria</taxon>
        <taxon>Bacillati</taxon>
        <taxon>Actinomycetota</taxon>
        <taxon>Actinomycetes</taxon>
        <taxon>Kitasatosporales</taxon>
        <taxon>Streptomycetaceae</taxon>
        <taxon>Streptomyces</taxon>
    </lineage>
</organism>
<dbReference type="Proteomes" id="UP001221150">
    <property type="component" value="Unassembled WGS sequence"/>
</dbReference>